<dbReference type="AlphaFoldDB" id="A0A518G2H7"/>
<proteinExistence type="predicted"/>
<feature type="compositionally biased region" description="Basic residues" evidence="1">
    <location>
        <begin position="114"/>
        <end position="124"/>
    </location>
</feature>
<dbReference type="Proteomes" id="UP000318017">
    <property type="component" value="Chromosome"/>
</dbReference>
<feature type="region of interest" description="Disordered" evidence="1">
    <location>
        <begin position="98"/>
        <end position="127"/>
    </location>
</feature>
<organism evidence="2 3">
    <name type="scientific">Aureliella helgolandensis</name>
    <dbReference type="NCBI Taxonomy" id="2527968"/>
    <lineage>
        <taxon>Bacteria</taxon>
        <taxon>Pseudomonadati</taxon>
        <taxon>Planctomycetota</taxon>
        <taxon>Planctomycetia</taxon>
        <taxon>Pirellulales</taxon>
        <taxon>Pirellulaceae</taxon>
        <taxon>Aureliella</taxon>
    </lineage>
</organism>
<accession>A0A518G2H7</accession>
<gene>
    <name evidence="2" type="ORF">Q31a_10410</name>
</gene>
<evidence type="ECO:0000313" key="3">
    <source>
        <dbReference type="Proteomes" id="UP000318017"/>
    </source>
</evidence>
<feature type="region of interest" description="Disordered" evidence="1">
    <location>
        <begin position="27"/>
        <end position="86"/>
    </location>
</feature>
<dbReference type="KEGG" id="ahel:Q31a_10410"/>
<evidence type="ECO:0000313" key="2">
    <source>
        <dbReference type="EMBL" id="QDV22755.1"/>
    </source>
</evidence>
<protein>
    <submittedName>
        <fullName evidence="2">Uncharacterized protein</fullName>
    </submittedName>
</protein>
<dbReference type="EMBL" id="CP036298">
    <property type="protein sequence ID" value="QDV22755.1"/>
    <property type="molecule type" value="Genomic_DNA"/>
</dbReference>
<feature type="compositionally biased region" description="Polar residues" evidence="1">
    <location>
        <begin position="61"/>
        <end position="72"/>
    </location>
</feature>
<sequence length="175" mass="19577">MPYGPTLWEDSALTNQCRAGERLPQTLSGQVKHRRARKQRPLNSGHYASPSGINQYRFAVNSGQTRKSQSSVRPPRRESYSKAVHTTADLKLNSLARKPRRWFGGTERESNSSRKTRSAGKRYSKSMNPRYSLLSSQCIPKISSTVEGKLGDHRRVPFKTLQAKGNCGECGKLGV</sequence>
<evidence type="ECO:0000256" key="1">
    <source>
        <dbReference type="SAM" id="MobiDB-lite"/>
    </source>
</evidence>
<feature type="compositionally biased region" description="Basic residues" evidence="1">
    <location>
        <begin position="31"/>
        <end position="40"/>
    </location>
</feature>
<reference evidence="2 3" key="1">
    <citation type="submission" date="2019-02" db="EMBL/GenBank/DDBJ databases">
        <title>Deep-cultivation of Planctomycetes and their phenomic and genomic characterization uncovers novel biology.</title>
        <authorList>
            <person name="Wiegand S."/>
            <person name="Jogler M."/>
            <person name="Boedeker C."/>
            <person name="Pinto D."/>
            <person name="Vollmers J."/>
            <person name="Rivas-Marin E."/>
            <person name="Kohn T."/>
            <person name="Peeters S.H."/>
            <person name="Heuer A."/>
            <person name="Rast P."/>
            <person name="Oberbeckmann S."/>
            <person name="Bunk B."/>
            <person name="Jeske O."/>
            <person name="Meyerdierks A."/>
            <person name="Storesund J.E."/>
            <person name="Kallscheuer N."/>
            <person name="Luecker S."/>
            <person name="Lage O.M."/>
            <person name="Pohl T."/>
            <person name="Merkel B.J."/>
            <person name="Hornburger P."/>
            <person name="Mueller R.-W."/>
            <person name="Bruemmer F."/>
            <person name="Labrenz M."/>
            <person name="Spormann A.M."/>
            <person name="Op den Camp H."/>
            <person name="Overmann J."/>
            <person name="Amann R."/>
            <person name="Jetten M.S.M."/>
            <person name="Mascher T."/>
            <person name="Medema M.H."/>
            <person name="Devos D.P."/>
            <person name="Kaster A.-K."/>
            <person name="Ovreas L."/>
            <person name="Rohde M."/>
            <person name="Galperin M.Y."/>
            <person name="Jogler C."/>
        </authorList>
    </citation>
    <scope>NUCLEOTIDE SEQUENCE [LARGE SCALE GENOMIC DNA]</scope>
    <source>
        <strain evidence="2 3">Q31a</strain>
    </source>
</reference>
<name>A0A518G2H7_9BACT</name>
<keyword evidence="3" id="KW-1185">Reference proteome</keyword>